<feature type="region of interest" description="Disordered" evidence="1">
    <location>
        <begin position="88"/>
        <end position="111"/>
    </location>
</feature>
<reference evidence="2" key="1">
    <citation type="journal article" date="2020" name="Phytopathology">
        <title>Genome Sequence Resources of Colletotrichum truncatum, C. plurivorum, C. musicola, and C. sojae: Four Species Pathogenic to Soybean (Glycine max).</title>
        <authorList>
            <person name="Rogerio F."/>
            <person name="Boufleur T.R."/>
            <person name="Ciampi-Guillardi M."/>
            <person name="Sukno S.A."/>
            <person name="Thon M.R."/>
            <person name="Massola Junior N.S."/>
            <person name="Baroncelli R."/>
        </authorList>
    </citation>
    <scope>NUCLEOTIDE SEQUENCE</scope>
    <source>
        <strain evidence="2">LFN0074</strain>
    </source>
</reference>
<dbReference type="Proteomes" id="UP000639643">
    <property type="component" value="Unassembled WGS sequence"/>
</dbReference>
<proteinExistence type="predicted"/>
<organism evidence="2 3">
    <name type="scientific">Colletotrichum musicola</name>
    <dbReference type="NCBI Taxonomy" id="2175873"/>
    <lineage>
        <taxon>Eukaryota</taxon>
        <taxon>Fungi</taxon>
        <taxon>Dikarya</taxon>
        <taxon>Ascomycota</taxon>
        <taxon>Pezizomycotina</taxon>
        <taxon>Sordariomycetes</taxon>
        <taxon>Hypocreomycetidae</taxon>
        <taxon>Glomerellales</taxon>
        <taxon>Glomerellaceae</taxon>
        <taxon>Colletotrichum</taxon>
        <taxon>Colletotrichum orchidearum species complex</taxon>
    </lineage>
</organism>
<evidence type="ECO:0000256" key="1">
    <source>
        <dbReference type="SAM" id="MobiDB-lite"/>
    </source>
</evidence>
<keyword evidence="3" id="KW-1185">Reference proteome</keyword>
<comment type="caution">
    <text evidence="2">The sequence shown here is derived from an EMBL/GenBank/DDBJ whole genome shotgun (WGS) entry which is preliminary data.</text>
</comment>
<feature type="region of interest" description="Disordered" evidence="1">
    <location>
        <begin position="269"/>
        <end position="290"/>
    </location>
</feature>
<evidence type="ECO:0000313" key="2">
    <source>
        <dbReference type="EMBL" id="KAF6835986.1"/>
    </source>
</evidence>
<dbReference type="EMBL" id="WIGM01000167">
    <property type="protein sequence ID" value="KAF6835986.1"/>
    <property type="molecule type" value="Genomic_DNA"/>
</dbReference>
<protein>
    <submittedName>
        <fullName evidence="2">Uncharacterized protein</fullName>
    </submittedName>
</protein>
<accession>A0A8H6KRL7</accession>
<name>A0A8H6KRL7_9PEZI</name>
<evidence type="ECO:0000313" key="3">
    <source>
        <dbReference type="Proteomes" id="UP000639643"/>
    </source>
</evidence>
<sequence length="316" mass="33620">MESEAAQPLPKFGQGFGDVGWPPGVSLPFSRGQDRGVAVFQALGKDGWLPCRPFSGRAVDLCGSREVSFALRVGVELAARLCSGIAESRGKKGASNGWWTNPATRPGGQPEEATWLSYREGSRCNSCEARPISDAANSPRSEEKNARQPSQSPNPETIGVRHTERASAGAAWCGAVQVGSTVGGSLARLKSSSLFPSSRPASFLPSSRPTAIERRASEVYQEASLRVIIRAPSLGDCGSCNGDIIFPRHQQSTVAPLAAGCGTNRWPEIRSGPSRHGSMDERCPGGEIPVPPRMNLVARSALTERERVVAKRQGTD</sequence>
<feature type="region of interest" description="Disordered" evidence="1">
    <location>
        <begin position="129"/>
        <end position="158"/>
    </location>
</feature>
<gene>
    <name evidence="2" type="ORF">CMUS01_05581</name>
</gene>
<dbReference type="AlphaFoldDB" id="A0A8H6KRL7"/>